<protein>
    <submittedName>
        <fullName evidence="1">DUF4177 domain-containing protein</fullName>
    </submittedName>
</protein>
<gene>
    <name evidence="1" type="ORF">MUN88_06880</name>
</gene>
<evidence type="ECO:0000313" key="1">
    <source>
        <dbReference type="EMBL" id="UOQ49792.1"/>
    </source>
</evidence>
<dbReference type="Pfam" id="PF13783">
    <property type="entry name" value="DUF4177"/>
    <property type="match status" value="1"/>
</dbReference>
<dbReference type="EMBL" id="CP095072">
    <property type="protein sequence ID" value="UOQ49792.1"/>
    <property type="molecule type" value="Genomic_DNA"/>
</dbReference>
<organism evidence="1 2">
    <name type="scientific">Gracilibacillus caseinilyticus</name>
    <dbReference type="NCBI Taxonomy" id="2932256"/>
    <lineage>
        <taxon>Bacteria</taxon>
        <taxon>Bacillati</taxon>
        <taxon>Bacillota</taxon>
        <taxon>Bacilli</taxon>
        <taxon>Bacillales</taxon>
        <taxon>Bacillaceae</taxon>
        <taxon>Gracilibacillus</taxon>
    </lineage>
</organism>
<reference evidence="1 2" key="1">
    <citation type="submission" date="2022-04" db="EMBL/GenBank/DDBJ databases">
        <title>Gracilibacillus sp. isolated from saltern.</title>
        <authorList>
            <person name="Won M."/>
            <person name="Lee C.-M."/>
            <person name="Woen H.-Y."/>
            <person name="Kwon S.-W."/>
        </authorList>
    </citation>
    <scope>NUCLEOTIDE SEQUENCE [LARGE SCALE GENOMIC DNA]</scope>
    <source>
        <strain evidence="1 2">SSWR10-1</strain>
    </source>
</reference>
<evidence type="ECO:0000313" key="2">
    <source>
        <dbReference type="Proteomes" id="UP000831782"/>
    </source>
</evidence>
<proteinExistence type="predicted"/>
<sequence length="62" mass="7151">MYEYKFIKVKIGSLNGKPKENYEEIIKEQASEGWRLHTLAPLPFAAAGQANELELIFERLVQ</sequence>
<keyword evidence="2" id="KW-1185">Reference proteome</keyword>
<accession>A0ABY4EZF3</accession>
<dbReference type="InterPro" id="IPR025234">
    <property type="entry name" value="YjzH-like"/>
</dbReference>
<dbReference type="Proteomes" id="UP000831782">
    <property type="component" value="Chromosome"/>
</dbReference>
<dbReference type="RefSeq" id="WP_244722583.1">
    <property type="nucleotide sequence ID" value="NZ_CP095072.1"/>
</dbReference>
<name>A0ABY4EZF3_9BACI</name>